<evidence type="ECO:0000259" key="2">
    <source>
        <dbReference type="Pfam" id="PF10119"/>
    </source>
</evidence>
<dbReference type="InterPro" id="IPR013217">
    <property type="entry name" value="Methyltransf_12"/>
</dbReference>
<protein>
    <submittedName>
        <fullName evidence="3">Class I SAM-dependent methyltransferase</fullName>
    </submittedName>
</protein>
<accession>A0ABS7AF86</accession>
<dbReference type="GO" id="GO:0032259">
    <property type="term" value="P:methylation"/>
    <property type="evidence" value="ECO:0007669"/>
    <property type="project" value="UniProtKB-KW"/>
</dbReference>
<dbReference type="InterPro" id="IPR029063">
    <property type="entry name" value="SAM-dependent_MTases_sf"/>
</dbReference>
<dbReference type="EMBL" id="JAHYBZ010000009">
    <property type="protein sequence ID" value="MBW6400966.1"/>
    <property type="molecule type" value="Genomic_DNA"/>
</dbReference>
<feature type="domain" description="Methyltransferase type 12" evidence="1">
    <location>
        <begin position="50"/>
        <end position="153"/>
    </location>
</feature>
<organism evidence="3 4">
    <name type="scientific">Roseomonas alba</name>
    <dbReference type="NCBI Taxonomy" id="2846776"/>
    <lineage>
        <taxon>Bacteria</taxon>
        <taxon>Pseudomonadati</taxon>
        <taxon>Pseudomonadota</taxon>
        <taxon>Alphaproteobacteria</taxon>
        <taxon>Acetobacterales</taxon>
        <taxon>Roseomonadaceae</taxon>
        <taxon>Roseomonas</taxon>
    </lineage>
</organism>
<keyword evidence="3" id="KW-0489">Methyltransferase</keyword>
<evidence type="ECO:0000313" key="4">
    <source>
        <dbReference type="Proteomes" id="UP001196565"/>
    </source>
</evidence>
<proteinExistence type="predicted"/>
<comment type="caution">
    <text evidence="3">The sequence shown here is derived from an EMBL/GenBank/DDBJ whole genome shotgun (WGS) entry which is preliminary data.</text>
</comment>
<feature type="domain" description="Methyltransferase regulatory" evidence="2">
    <location>
        <begin position="224"/>
        <end position="305"/>
    </location>
</feature>
<dbReference type="PANTHER" id="PTHR43861">
    <property type="entry name" value="TRANS-ACONITATE 2-METHYLTRANSFERASE-RELATED"/>
    <property type="match status" value="1"/>
</dbReference>
<gene>
    <name evidence="3" type="ORF">KPL78_24115</name>
</gene>
<keyword evidence="3" id="KW-0808">Transferase</keyword>
<evidence type="ECO:0000313" key="3">
    <source>
        <dbReference type="EMBL" id="MBW6400966.1"/>
    </source>
</evidence>
<dbReference type="Pfam" id="PF10119">
    <property type="entry name" value="MethyTransf_Reg"/>
    <property type="match status" value="1"/>
</dbReference>
<dbReference type="Gene3D" id="3.40.50.150">
    <property type="entry name" value="Vaccinia Virus protein VP39"/>
    <property type="match status" value="1"/>
</dbReference>
<keyword evidence="4" id="KW-1185">Reference proteome</keyword>
<dbReference type="SUPFAM" id="SSF53335">
    <property type="entry name" value="S-adenosyl-L-methionine-dependent methyltransferases"/>
    <property type="match status" value="1"/>
</dbReference>
<sequence>MSAPTSHYGAAEVRYVTAFQAEASPARLHYALALSDTHWAPADRERLTVLDIGCGLGVTARLLAAANPGWDVYGIDLQPAHIAEAREAAAAAGVDNVHFLEVDLTEHDEAGFERLLPEVDIVVCWGVWTWVPDAAREGVVRLLKSRVKPGGVVLMAYNALPGYSDTLVMQRLLEEACRNTTGSLEERGMAAFAAIEMLKSAGALHLPQEQMLARMIDSAKRAPGYMVHEWLTSFWRPVYHADIATALQAARLDYAGSANPSRSLPTLQLNAEQRAAIEQAPPGIHRETLFDLFLQRRFRTDLYVRGRRSGGGRALAEIPLVLAVAPELMDTSIATAAGEAVLKAEHQAILAGALADGPRMLGELAALPGLGDLTMMEIAVMLIESGSAHPLWRPITRDPVTVERALRSNVQLLTSVAQEGAAGGSVLGAVAPALGSAIAASPSDLAVLIELQKGVPPMPAEIAQRLIPGDAPPEMLTNATGSIEQLLAMRLGAWRGLGLL</sequence>
<evidence type="ECO:0000259" key="1">
    <source>
        <dbReference type="Pfam" id="PF08242"/>
    </source>
</evidence>
<dbReference type="RefSeq" id="WP_219765530.1">
    <property type="nucleotide sequence ID" value="NZ_JAHYBZ010000009.1"/>
</dbReference>
<dbReference type="InterPro" id="IPR018773">
    <property type="entry name" value="MeTrfase_reg_dom_prd"/>
</dbReference>
<name>A0ABS7AF86_9PROT</name>
<dbReference type="Proteomes" id="UP001196565">
    <property type="component" value="Unassembled WGS sequence"/>
</dbReference>
<reference evidence="3 4" key="1">
    <citation type="submission" date="2021-07" db="EMBL/GenBank/DDBJ databases">
        <authorList>
            <person name="So Y."/>
        </authorList>
    </citation>
    <scope>NUCLEOTIDE SEQUENCE [LARGE SCALE GENOMIC DNA]</scope>
    <source>
        <strain evidence="3 4">HJA6</strain>
    </source>
</reference>
<dbReference type="Pfam" id="PF08242">
    <property type="entry name" value="Methyltransf_12"/>
    <property type="match status" value="1"/>
</dbReference>
<dbReference type="GO" id="GO:0008168">
    <property type="term" value="F:methyltransferase activity"/>
    <property type="evidence" value="ECO:0007669"/>
    <property type="project" value="UniProtKB-KW"/>
</dbReference>
<dbReference type="CDD" id="cd02440">
    <property type="entry name" value="AdoMet_MTases"/>
    <property type="match status" value="1"/>
</dbReference>